<evidence type="ECO:0000313" key="1">
    <source>
        <dbReference type="EMBL" id="GMG82284.1"/>
    </source>
</evidence>
<proteinExistence type="predicted"/>
<dbReference type="EMBL" id="BSYI01000009">
    <property type="protein sequence ID" value="GMG82284.1"/>
    <property type="molecule type" value="Genomic_DNA"/>
</dbReference>
<protein>
    <submittedName>
        <fullName evidence="1">Uncharacterized protein</fullName>
    </submittedName>
</protein>
<dbReference type="Proteomes" id="UP001239909">
    <property type="component" value="Unassembled WGS sequence"/>
</dbReference>
<name>A0ABQ6LJD3_9RHOB</name>
<organism evidence="1 2">
    <name type="scientific">Paralimibaculum aggregatum</name>
    <dbReference type="NCBI Taxonomy" id="3036245"/>
    <lineage>
        <taxon>Bacteria</taxon>
        <taxon>Pseudomonadati</taxon>
        <taxon>Pseudomonadota</taxon>
        <taxon>Alphaproteobacteria</taxon>
        <taxon>Rhodobacterales</taxon>
        <taxon>Paracoccaceae</taxon>
        <taxon>Paralimibaculum</taxon>
    </lineage>
</organism>
<sequence>MRILLILGLGVLAAAIWSVVLDSAGPGRGLARLGLGELFGEGFAEGLGTGWHSGTGAGAPAGPGAASAAAARLLGYLPGARRLDAGEAAEGIAALEAGSRRAMIGLGDGQEITVAAPEGGRLAPGIFLMGDGAAGVIAEHADGSATVLALADEPKLRGIDLRRKLAVYEALASQVESRGSLGGGDGDGAARAQVLRHDGRGVVLCFADPESGREALGAMRIEKGLLAIAILREGCADPGPADHSRLDAALAGVRPKLWR</sequence>
<accession>A0ABQ6LJD3</accession>
<evidence type="ECO:0000313" key="2">
    <source>
        <dbReference type="Proteomes" id="UP001239909"/>
    </source>
</evidence>
<dbReference type="RefSeq" id="WP_285671048.1">
    <property type="nucleotide sequence ID" value="NZ_BSYI01000009.1"/>
</dbReference>
<keyword evidence="2" id="KW-1185">Reference proteome</keyword>
<comment type="caution">
    <text evidence="1">The sequence shown here is derived from an EMBL/GenBank/DDBJ whole genome shotgun (WGS) entry which is preliminary data.</text>
</comment>
<reference evidence="1 2" key="1">
    <citation type="submission" date="2023-04" db="EMBL/GenBank/DDBJ databases">
        <title>Marinoamorphus aggregata gen. nov., sp. Nov., isolate from tissue of brittle star Ophioplocus japonicus.</title>
        <authorList>
            <person name="Kawano K."/>
            <person name="Sawayama S."/>
            <person name="Nakagawa S."/>
        </authorList>
    </citation>
    <scope>NUCLEOTIDE SEQUENCE [LARGE SCALE GENOMIC DNA]</scope>
    <source>
        <strain evidence="1 2">NKW23</strain>
    </source>
</reference>
<gene>
    <name evidence="1" type="ORF">LNKW23_14970</name>
</gene>